<dbReference type="Proteomes" id="UP000012227">
    <property type="component" value="Unassembled WGS sequence"/>
</dbReference>
<evidence type="ECO:0000313" key="2">
    <source>
        <dbReference type="Proteomes" id="UP000012227"/>
    </source>
</evidence>
<evidence type="ECO:0000313" key="1">
    <source>
        <dbReference type="EMBL" id="EMY69974.1"/>
    </source>
</evidence>
<proteinExistence type="predicted"/>
<name>N1W184_9LEPT</name>
<dbReference type="AlphaFoldDB" id="N1W184"/>
<comment type="caution">
    <text evidence="1">The sequence shown here is derived from an EMBL/GenBank/DDBJ whole genome shotgun (WGS) entry which is preliminary data.</text>
</comment>
<sequence>MLEISNNRFDVVYVFRYVSTNPKICAFLEALSDGLPQFNNRI</sequence>
<dbReference type="EMBL" id="AOGY02000042">
    <property type="protein sequence ID" value="EMY69974.1"/>
    <property type="molecule type" value="Genomic_DNA"/>
</dbReference>
<gene>
    <name evidence="1" type="ORF">LEP1GSC199_2588</name>
</gene>
<accession>N1W184</accession>
<reference evidence="1 2" key="1">
    <citation type="submission" date="2013-03" db="EMBL/GenBank/DDBJ databases">
        <authorList>
            <person name="Harkins D.M."/>
            <person name="Durkin A.S."/>
            <person name="Brinkac L.M."/>
            <person name="Haft D.H."/>
            <person name="Selengut J.D."/>
            <person name="Sanka R."/>
            <person name="DePew J."/>
            <person name="Purushe J."/>
            <person name="Galloway R.L."/>
            <person name="Vinetz J.M."/>
            <person name="Sutton G.G."/>
            <person name="Nierman W.C."/>
            <person name="Fouts D.E."/>
        </authorList>
    </citation>
    <scope>NUCLEOTIDE SEQUENCE [LARGE SCALE GENOMIC DNA]</scope>
    <source>
        <strain evidence="1 2">Waz Holland</strain>
    </source>
</reference>
<protein>
    <submittedName>
        <fullName evidence="1">Uncharacterized protein</fullName>
    </submittedName>
</protein>
<organism evidence="1 2">
    <name type="scientific">Leptospira vanthielii serovar Holland str. Waz Holland = ATCC 700522</name>
    <dbReference type="NCBI Taxonomy" id="1218591"/>
    <lineage>
        <taxon>Bacteria</taxon>
        <taxon>Pseudomonadati</taxon>
        <taxon>Spirochaetota</taxon>
        <taxon>Spirochaetia</taxon>
        <taxon>Leptospirales</taxon>
        <taxon>Leptospiraceae</taxon>
        <taxon>Leptospira</taxon>
    </lineage>
</organism>
<dbReference type="STRING" id="1218591.LEP1GSC199_2588"/>